<dbReference type="Proteomes" id="UP000620124">
    <property type="component" value="Unassembled WGS sequence"/>
</dbReference>
<evidence type="ECO:0000256" key="2">
    <source>
        <dbReference type="ARBA" id="ARBA00010790"/>
    </source>
</evidence>
<evidence type="ECO:0000256" key="6">
    <source>
        <dbReference type="ARBA" id="ARBA00023002"/>
    </source>
</evidence>
<keyword evidence="7" id="KW-0325">Glycoprotein</keyword>
<evidence type="ECO:0000259" key="9">
    <source>
        <dbReference type="PROSITE" id="PS00624"/>
    </source>
</evidence>
<dbReference type="Pfam" id="PF00732">
    <property type="entry name" value="GMC_oxred_N"/>
    <property type="match status" value="1"/>
</dbReference>
<evidence type="ECO:0000313" key="10">
    <source>
        <dbReference type="EMBL" id="KAF7334428.1"/>
    </source>
</evidence>
<keyword evidence="4" id="KW-0732">Signal</keyword>
<dbReference type="PANTHER" id="PTHR11552:SF201">
    <property type="entry name" value="GLUCOSE-METHANOL-CHOLINE OXIDOREDUCTASE N-TERMINAL DOMAIN-CONTAINING PROTEIN"/>
    <property type="match status" value="1"/>
</dbReference>
<accession>A0A8H6X4P9</accession>
<dbReference type="PANTHER" id="PTHR11552">
    <property type="entry name" value="GLUCOSE-METHANOL-CHOLINE GMC OXIDOREDUCTASE"/>
    <property type="match status" value="1"/>
</dbReference>
<dbReference type="OrthoDB" id="269227at2759"/>
<evidence type="ECO:0000256" key="5">
    <source>
        <dbReference type="ARBA" id="ARBA00022827"/>
    </source>
</evidence>
<protein>
    <submittedName>
        <fullName evidence="10">Alcohol oxidase</fullName>
    </submittedName>
</protein>
<dbReference type="InterPro" id="IPR007867">
    <property type="entry name" value="GMC_OxRtase_C"/>
</dbReference>
<dbReference type="PIRSF" id="PIRSF000137">
    <property type="entry name" value="Alcohol_oxidase"/>
    <property type="match status" value="1"/>
</dbReference>
<dbReference type="InterPro" id="IPR012132">
    <property type="entry name" value="GMC_OxRdtase"/>
</dbReference>
<dbReference type="SUPFAM" id="SSF54373">
    <property type="entry name" value="FAD-linked reductases, C-terminal domain"/>
    <property type="match status" value="1"/>
</dbReference>
<dbReference type="Gene3D" id="3.30.560.10">
    <property type="entry name" value="Glucose Oxidase, domain 3"/>
    <property type="match status" value="1"/>
</dbReference>
<gene>
    <name evidence="10" type="ORF">MVEN_02272100</name>
</gene>
<evidence type="ECO:0000256" key="7">
    <source>
        <dbReference type="ARBA" id="ARBA00023180"/>
    </source>
</evidence>
<keyword evidence="3" id="KW-0285">Flavoprotein</keyword>
<dbReference type="InterPro" id="IPR000172">
    <property type="entry name" value="GMC_OxRdtase_N"/>
</dbReference>
<dbReference type="InterPro" id="IPR036188">
    <property type="entry name" value="FAD/NAD-bd_sf"/>
</dbReference>
<dbReference type="Gene3D" id="3.50.50.60">
    <property type="entry name" value="FAD/NAD(P)-binding domain"/>
    <property type="match status" value="1"/>
</dbReference>
<evidence type="ECO:0000256" key="8">
    <source>
        <dbReference type="PIRSR" id="PIRSR000137-1"/>
    </source>
</evidence>
<dbReference type="PROSITE" id="PS00624">
    <property type="entry name" value="GMC_OXRED_2"/>
    <property type="match status" value="1"/>
</dbReference>
<dbReference type="GO" id="GO:0016614">
    <property type="term" value="F:oxidoreductase activity, acting on CH-OH group of donors"/>
    <property type="evidence" value="ECO:0007669"/>
    <property type="project" value="InterPro"/>
</dbReference>
<dbReference type="AlphaFoldDB" id="A0A8H6X4P9"/>
<keyword evidence="11" id="KW-1185">Reference proteome</keyword>
<name>A0A8H6X4P9_9AGAR</name>
<dbReference type="Pfam" id="PF05199">
    <property type="entry name" value="GMC_oxred_C"/>
    <property type="match status" value="1"/>
</dbReference>
<reference evidence="10" key="1">
    <citation type="submission" date="2020-05" db="EMBL/GenBank/DDBJ databases">
        <title>Mycena genomes resolve the evolution of fungal bioluminescence.</title>
        <authorList>
            <person name="Tsai I.J."/>
        </authorList>
    </citation>
    <scope>NUCLEOTIDE SEQUENCE</scope>
    <source>
        <strain evidence="10">CCC161011</strain>
    </source>
</reference>
<evidence type="ECO:0000313" key="11">
    <source>
        <dbReference type="Proteomes" id="UP000620124"/>
    </source>
</evidence>
<keyword evidence="5" id="KW-0274">FAD</keyword>
<dbReference type="SUPFAM" id="SSF51905">
    <property type="entry name" value="FAD/NAD(P)-binding domain"/>
    <property type="match status" value="1"/>
</dbReference>
<organism evidence="10 11">
    <name type="scientific">Mycena venus</name>
    <dbReference type="NCBI Taxonomy" id="2733690"/>
    <lineage>
        <taxon>Eukaryota</taxon>
        <taxon>Fungi</taxon>
        <taxon>Dikarya</taxon>
        <taxon>Basidiomycota</taxon>
        <taxon>Agaricomycotina</taxon>
        <taxon>Agaricomycetes</taxon>
        <taxon>Agaricomycetidae</taxon>
        <taxon>Agaricales</taxon>
        <taxon>Marasmiineae</taxon>
        <taxon>Mycenaceae</taxon>
        <taxon>Mycena</taxon>
    </lineage>
</organism>
<dbReference type="GO" id="GO:0050660">
    <property type="term" value="F:flavin adenine dinucleotide binding"/>
    <property type="evidence" value="ECO:0007669"/>
    <property type="project" value="InterPro"/>
</dbReference>
<evidence type="ECO:0000256" key="4">
    <source>
        <dbReference type="ARBA" id="ARBA00022729"/>
    </source>
</evidence>
<feature type="active site" description="Proton donor" evidence="8">
    <location>
        <position position="522"/>
    </location>
</feature>
<keyword evidence="6" id="KW-0560">Oxidoreductase</keyword>
<feature type="domain" description="Glucose-methanol-choline oxidoreductase N-terminal" evidence="9">
    <location>
        <begin position="273"/>
        <end position="287"/>
    </location>
</feature>
<evidence type="ECO:0000256" key="3">
    <source>
        <dbReference type="ARBA" id="ARBA00022630"/>
    </source>
</evidence>
<dbReference type="EMBL" id="JACAZI010000026">
    <property type="protein sequence ID" value="KAF7334428.1"/>
    <property type="molecule type" value="Genomic_DNA"/>
</dbReference>
<evidence type="ECO:0000256" key="1">
    <source>
        <dbReference type="ARBA" id="ARBA00001974"/>
    </source>
</evidence>
<comment type="similarity">
    <text evidence="2">Belongs to the GMC oxidoreductase family.</text>
</comment>
<proteinExistence type="inferred from homology"/>
<comment type="caution">
    <text evidence="10">The sequence shown here is derived from an EMBL/GenBank/DDBJ whole genome shotgun (WGS) entry which is preliminary data.</text>
</comment>
<feature type="active site" description="Proton acceptor" evidence="8">
    <location>
        <position position="565"/>
    </location>
</feature>
<sequence length="583" mass="62510">MLLSESGGTAGLALAARLTEDSTYKVGVIEAGIYHEGDPTLLIPEFSLPGGQGNASYDWLLETIPQPGANKRIIQQPRGKMMGGSSGLNLLAWNRASRLEYDAWSTFSDSSGWSWAGLKQYFAKSQTIKQGQVNPFPGVSPKQSAASFTHGSANGPINVSYNDIYSDIVPTYVKTWNNLGIQTNGDADSGTTIGTYNSRMSVDRTKGIRSYSANGYFAQSCSRPNLHVITGAEATKILLKKISSKYTATGVTYTVGSKTFTVNASREIILSAGTAKTPQLLELSGIGNPALLKSVGIKSLIDLPQVGENLQEHVFSIVEFELNPGHQTFDQLTNNQTFLAQQTALYDTNHTGWLAANDAALAFLPFQSIASAANQRALLAAFDSHVEAYKSTPLQSVQYQFQRDWILKGNVPITESIMFSRGLVSPAAGQSYLTMLAGAQHPLARGSIHINSSVPTAPPVINGNYLDNDFDVQTILQNVKFLLKLAQAPPLSLIVKSVTPAANTSDADLIQWIRNTVSVGDHILDTAAMATQQLGGVVDSKLIVYGTNNLRVVDASIMPFSIAAHLQSTVYAIAEKAATLITG</sequence>
<comment type="cofactor">
    <cofactor evidence="1">
        <name>FAD</name>
        <dbReference type="ChEBI" id="CHEBI:57692"/>
    </cofactor>
</comment>